<organism evidence="2 3">
    <name type="scientific">Nocardioides massiliensis</name>
    <dbReference type="NCBI Taxonomy" id="1325935"/>
    <lineage>
        <taxon>Bacteria</taxon>
        <taxon>Bacillati</taxon>
        <taxon>Actinomycetota</taxon>
        <taxon>Actinomycetes</taxon>
        <taxon>Propionibacteriales</taxon>
        <taxon>Nocardioidaceae</taxon>
        <taxon>Nocardioides</taxon>
    </lineage>
</organism>
<dbReference type="PANTHER" id="PTHR46018">
    <property type="entry name" value="ZINC PHOSPHODIESTERASE ELAC PROTEIN 1"/>
    <property type="match status" value="1"/>
</dbReference>
<sequence>MRLTVIGCAGSFPGPDSPASCYLLEAEHEGRTWRVLMDLGNGALGTLQRHVDPMEIDAVLISHLHPDHCMDLCGYYVLRSYHPRGAGPQIPVYAPDGAAAQMAAAYGLQTHPGMGEAFDFRRWEDHPAIEVGPFSVRVRQVRHPVPAYALRIEADGAVVTYSGDTGPCAELVETARGADVFLAEASFREIDDNPPDLHLTGRQAGEAARDADVGHLVLTHVPSWFDRDTCEEEAREVFTGKLSRAHSGMVIDL</sequence>
<dbReference type="InterPro" id="IPR036866">
    <property type="entry name" value="RibonucZ/Hydroxyglut_hydro"/>
</dbReference>
<gene>
    <name evidence="2" type="ORF">J2S59_002056</name>
</gene>
<protein>
    <submittedName>
        <fullName evidence="2">Ribonuclease BN (tRNA processing enzyme)</fullName>
    </submittedName>
</protein>
<dbReference type="SMART" id="SM00849">
    <property type="entry name" value="Lactamase_B"/>
    <property type="match status" value="1"/>
</dbReference>
<dbReference type="EMBL" id="JAUSQM010000001">
    <property type="protein sequence ID" value="MDP9822247.1"/>
    <property type="molecule type" value="Genomic_DNA"/>
</dbReference>
<dbReference type="Pfam" id="PF12706">
    <property type="entry name" value="Lactamase_B_2"/>
    <property type="match status" value="1"/>
</dbReference>
<dbReference type="Gene3D" id="3.60.15.10">
    <property type="entry name" value="Ribonuclease Z/Hydroxyacylglutathione hydrolase-like"/>
    <property type="match status" value="1"/>
</dbReference>
<comment type="caution">
    <text evidence="2">The sequence shown here is derived from an EMBL/GenBank/DDBJ whole genome shotgun (WGS) entry which is preliminary data.</text>
</comment>
<dbReference type="RefSeq" id="WP_068122590.1">
    <property type="nucleotide sequence ID" value="NZ_CCXJ01000603.1"/>
</dbReference>
<evidence type="ECO:0000259" key="1">
    <source>
        <dbReference type="SMART" id="SM00849"/>
    </source>
</evidence>
<reference evidence="2 3" key="1">
    <citation type="submission" date="2023-07" db="EMBL/GenBank/DDBJ databases">
        <title>Sequencing the genomes of 1000 actinobacteria strains.</title>
        <authorList>
            <person name="Klenk H.-P."/>
        </authorList>
    </citation>
    <scope>NUCLEOTIDE SEQUENCE [LARGE SCALE GENOMIC DNA]</scope>
    <source>
        <strain evidence="2 3">GD13</strain>
    </source>
</reference>
<evidence type="ECO:0000313" key="3">
    <source>
        <dbReference type="Proteomes" id="UP001240447"/>
    </source>
</evidence>
<dbReference type="PANTHER" id="PTHR46018:SF4">
    <property type="entry name" value="METALLO-HYDROLASE YHFI-RELATED"/>
    <property type="match status" value="1"/>
</dbReference>
<evidence type="ECO:0000313" key="2">
    <source>
        <dbReference type="EMBL" id="MDP9822247.1"/>
    </source>
</evidence>
<name>A0ABT9NP94_9ACTN</name>
<feature type="domain" description="Metallo-beta-lactamase" evidence="1">
    <location>
        <begin position="18"/>
        <end position="202"/>
    </location>
</feature>
<keyword evidence="3" id="KW-1185">Reference proteome</keyword>
<dbReference type="InterPro" id="IPR001279">
    <property type="entry name" value="Metallo-B-lactamas"/>
</dbReference>
<dbReference type="CDD" id="cd07716">
    <property type="entry name" value="RNaseZ_short-form-like_MBL-fold"/>
    <property type="match status" value="1"/>
</dbReference>
<proteinExistence type="predicted"/>
<accession>A0ABT9NP94</accession>
<dbReference type="Proteomes" id="UP001240447">
    <property type="component" value="Unassembled WGS sequence"/>
</dbReference>
<dbReference type="SUPFAM" id="SSF56281">
    <property type="entry name" value="Metallo-hydrolase/oxidoreductase"/>
    <property type="match status" value="1"/>
</dbReference>